<dbReference type="AlphaFoldDB" id="A0A2T9Z2R1"/>
<dbReference type="OrthoDB" id="5563754at2759"/>
<reference evidence="3 4" key="1">
    <citation type="journal article" date="2018" name="MBio">
        <title>Comparative Genomics Reveals the Core Gene Toolbox for the Fungus-Insect Symbiosis.</title>
        <authorList>
            <person name="Wang Y."/>
            <person name="Stata M."/>
            <person name="Wang W."/>
            <person name="Stajich J.E."/>
            <person name="White M.M."/>
            <person name="Moncalvo J.M."/>
        </authorList>
    </citation>
    <scope>NUCLEOTIDE SEQUENCE [LARGE SCALE GENOMIC DNA]</scope>
    <source>
        <strain evidence="3 4">AUS-77-4</strain>
    </source>
</reference>
<dbReference type="Gene3D" id="2.30.29.30">
    <property type="entry name" value="Pleckstrin-homology domain (PH domain)/Phosphotyrosine-binding domain (PTB)"/>
    <property type="match status" value="1"/>
</dbReference>
<comment type="caution">
    <text evidence="3">The sequence shown here is derived from an EMBL/GenBank/DDBJ whole genome shotgun (WGS) entry which is preliminary data.</text>
</comment>
<name>A0A2T9Z2R1_9FUNG</name>
<dbReference type="InterPro" id="IPR001849">
    <property type="entry name" value="PH_domain"/>
</dbReference>
<gene>
    <name evidence="3" type="ORF">BB559_001205</name>
</gene>
<organism evidence="3 4">
    <name type="scientific">Furculomyces boomerangus</name>
    <dbReference type="NCBI Taxonomy" id="61424"/>
    <lineage>
        <taxon>Eukaryota</taxon>
        <taxon>Fungi</taxon>
        <taxon>Fungi incertae sedis</taxon>
        <taxon>Zoopagomycota</taxon>
        <taxon>Kickxellomycotina</taxon>
        <taxon>Harpellomycetes</taxon>
        <taxon>Harpellales</taxon>
        <taxon>Harpellaceae</taxon>
        <taxon>Furculomyces</taxon>
    </lineage>
</organism>
<keyword evidence="4" id="KW-1185">Reference proteome</keyword>
<evidence type="ECO:0000259" key="2">
    <source>
        <dbReference type="PROSITE" id="PS50003"/>
    </source>
</evidence>
<accession>A0A2T9Z2R1</accession>
<dbReference type="EMBL" id="MBFT01000065">
    <property type="protein sequence ID" value="PVU98877.1"/>
    <property type="molecule type" value="Genomic_DNA"/>
</dbReference>
<feature type="domain" description="PH" evidence="2">
    <location>
        <begin position="7"/>
        <end position="145"/>
    </location>
</feature>
<dbReference type="SMART" id="SM00233">
    <property type="entry name" value="PH"/>
    <property type="match status" value="1"/>
</dbReference>
<dbReference type="Pfam" id="PF15410">
    <property type="entry name" value="PH_9"/>
    <property type="match status" value="1"/>
</dbReference>
<dbReference type="InterPro" id="IPR041681">
    <property type="entry name" value="PH_9"/>
</dbReference>
<evidence type="ECO:0000313" key="3">
    <source>
        <dbReference type="EMBL" id="PVU98877.1"/>
    </source>
</evidence>
<dbReference type="CDD" id="cd00821">
    <property type="entry name" value="PH"/>
    <property type="match status" value="1"/>
</dbReference>
<dbReference type="Proteomes" id="UP000245699">
    <property type="component" value="Unassembled WGS sequence"/>
</dbReference>
<proteinExistence type="predicted"/>
<dbReference type="InterPro" id="IPR011993">
    <property type="entry name" value="PH-like_dom_sf"/>
</dbReference>
<feature type="region of interest" description="Disordered" evidence="1">
    <location>
        <begin position="1108"/>
        <end position="1129"/>
    </location>
</feature>
<evidence type="ECO:0000313" key="4">
    <source>
        <dbReference type="Proteomes" id="UP000245699"/>
    </source>
</evidence>
<dbReference type="PROSITE" id="PS50003">
    <property type="entry name" value="PH_DOMAIN"/>
    <property type="match status" value="1"/>
</dbReference>
<protein>
    <recommendedName>
        <fullName evidence="2">PH domain-containing protein</fullName>
    </recommendedName>
</protein>
<sequence>MTFDDKSCYMRGVLIKKDDRDQDGKPIKIRKWFNFYSELIGYTLWFWTVTEVFEKKINTILAKKNKGTNFVHPNELREIIALVKQSDQTPIKIDISSSVFRALGALKKRMHVFELLPNGESRHYLQANSEESMQKWVDAITFSCQNYASNCVSQTQNLLFGKYPYFLNDKVSTDCFQVKVKIEKSTLWLECNLSLSFEKSKNKWLITLNELLPKNTKKEDKPLMNISLVNKAYAVIPTESRKDKVSDLVLARIEGVIEHSFVKKRKANSVIINTIDIQFKSEREMINLISIASKIYYLQGLSKNPSGGYNINNGMQSFNGVNPLMQSPGMPDNGNMLFEQNSNSNIGNNENLDGSNLSKTVNMAKNEEVELNENGKSNTDNNLPELKTLKQKKSFLSRTLRIGSLFGRKKNKDTAIPTYNPELNVKPTEEKIDNNTVNETNIVEDGNKISENKEDGYDVNTLNKVLPQFEEDTMDAQKMIEKSVENILQTRNNIQKLYQQEQNIQMEDAQNKVKQTVLGNINENNGQTNINNTNHQYSFGGMVGQENNNPSMNNGVVNKKDNGNVYTDSDSEVDVPLSAVYKVQQNINSQSGNANGPNVYEINGENNSYNSPVVGYQNNRDNGMNAQNNLQKQNIPGDINTNQSLNGNGIIDDYGNAIIPSLVASSALAMQNGMNNPQNISNEPHYLHNNNYAASPQVYNGHNNIQPEEMIQGSSEQYNYHKQGYVENVRAGMVQNGQVYPMGYGMHTQDNGNTYGTFQDGGYGGGTMLAHGGMAQDYSAYYQQETNTAPLLAVKENPKVEEKSIGIIGTIATLEQIKKDQRYRDSTSLIRGRQIKKNLDAGGYGHVGYGDSNGNVSSWVNSCEPSPHSFTQKLRNSNSMIFGENGKMLNPAENSSGLRPRTIYMSKSSSNLYGSGNNRGNILSHYGNIGSLRGNNNDIDDNLPLSTPNRVASMYFGGSPAISQTSIPNSSVGYSMNHDGVPGVRYISSAMGGYNGGTHVRSSVAHYGGGLGFDHRSNNGMNHEDYGSGSHLGTARNTMYSTSKPQQHMSVLVDPQQAMLLRRSQKFDGIERGVSSESLRSRVISGVEYSNSSNNLSAYGDKGLVNQGKGEMGHEEGGSGMKGGNKFNDSRTYVANQETKKKSNGTLVGGVQKEEKEVSKEKKLEFEYDQSVSYAVAAYFEQFLEKCVESKPYSQVGCHDLYQTYSNYCTRNGSKEGKVTYDNFIKMLHSTDWTIKPSHSGGYDICNAVVV</sequence>
<dbReference type="SUPFAM" id="SSF50729">
    <property type="entry name" value="PH domain-like"/>
    <property type="match status" value="1"/>
</dbReference>
<dbReference type="STRING" id="61424.A0A2T9Z2R1"/>
<evidence type="ECO:0000256" key="1">
    <source>
        <dbReference type="SAM" id="MobiDB-lite"/>
    </source>
</evidence>